<dbReference type="GO" id="GO:0000155">
    <property type="term" value="F:phosphorelay sensor kinase activity"/>
    <property type="evidence" value="ECO:0007669"/>
    <property type="project" value="InterPro"/>
</dbReference>
<dbReference type="InterPro" id="IPR003594">
    <property type="entry name" value="HATPase_dom"/>
</dbReference>
<sequence length="452" mass="47632">MLRALFSSTIARLGAAIFLFQLVSSGAAIYLLRAQVQDLVHEDRTRQVLDVRDDLLATYYEGGADALRNFVSRREGSVADPLIFVALSGKGAPLLSNVEVLPRSISAKRPEPVTVTSATGLPASEALAMRTTLPDGSTLVVGASTATERGLDLAFAEAIGLTIALTIGLALVSAILLGTLISRRTHAIATTAEALASGNFAARVADGHAGDGFDHLRRQMNLMAERIDELVRQMQSVAGTLAHDLQSPVARLRASIETAMAADIGSEAEIALSMARTDAEALQDMLSAALELSRLESGAIIDRRQPMDLGEVTADLAELYEPLAEQSGIALTWDVVPLRAQIDRELMSRALANLIDNAIKYGGDKIHVSCRGEGDIAVVSVADNGPGIAESDRDRAIDRFTRLDNARTRPGAGLGLAMVAAVARIHDGRLELSGAAAEHGGGLVSSIRIPLG</sequence>
<keyword evidence="8 11" id="KW-1133">Transmembrane helix</keyword>
<dbReference type="EMBL" id="JACHOA010000001">
    <property type="protein sequence ID" value="MBB4611936.1"/>
    <property type="molecule type" value="Genomic_DNA"/>
</dbReference>
<evidence type="ECO:0000256" key="6">
    <source>
        <dbReference type="ARBA" id="ARBA00022692"/>
    </source>
</evidence>
<dbReference type="PROSITE" id="PS50109">
    <property type="entry name" value="HIS_KIN"/>
    <property type="match status" value="1"/>
</dbReference>
<feature type="transmembrane region" description="Helical" evidence="11">
    <location>
        <begin position="158"/>
        <end position="181"/>
    </location>
</feature>
<dbReference type="EC" id="2.7.13.3" evidence="3"/>
<accession>A0A7W7A7S7</accession>
<protein>
    <recommendedName>
        <fullName evidence="3">histidine kinase</fullName>
        <ecNumber evidence="3">2.7.13.3</ecNumber>
    </recommendedName>
</protein>
<evidence type="ECO:0000256" key="5">
    <source>
        <dbReference type="ARBA" id="ARBA00022679"/>
    </source>
</evidence>
<dbReference type="GO" id="GO:0005886">
    <property type="term" value="C:plasma membrane"/>
    <property type="evidence" value="ECO:0007669"/>
    <property type="project" value="TreeGrafter"/>
</dbReference>
<dbReference type="PANTHER" id="PTHR45436:SF8">
    <property type="entry name" value="HISTIDINE KINASE"/>
    <property type="match status" value="1"/>
</dbReference>
<dbReference type="RefSeq" id="WP_258536942.1">
    <property type="nucleotide sequence ID" value="NZ_JACHOA010000001.1"/>
</dbReference>
<evidence type="ECO:0000256" key="2">
    <source>
        <dbReference type="ARBA" id="ARBA00004370"/>
    </source>
</evidence>
<evidence type="ECO:0000313" key="15">
    <source>
        <dbReference type="Proteomes" id="UP000538566"/>
    </source>
</evidence>
<proteinExistence type="predicted"/>
<dbReference type="SMART" id="SM00388">
    <property type="entry name" value="HisKA"/>
    <property type="match status" value="1"/>
</dbReference>
<keyword evidence="5" id="KW-0808">Transferase</keyword>
<evidence type="ECO:0000256" key="7">
    <source>
        <dbReference type="ARBA" id="ARBA00022777"/>
    </source>
</evidence>
<dbReference type="InterPro" id="IPR036097">
    <property type="entry name" value="HisK_dim/P_sf"/>
</dbReference>
<dbReference type="Gene3D" id="6.10.340.10">
    <property type="match status" value="1"/>
</dbReference>
<dbReference type="PANTHER" id="PTHR45436">
    <property type="entry name" value="SENSOR HISTIDINE KINASE YKOH"/>
    <property type="match status" value="1"/>
</dbReference>
<dbReference type="CDD" id="cd00075">
    <property type="entry name" value="HATPase"/>
    <property type="match status" value="1"/>
</dbReference>
<comment type="subcellular location">
    <subcellularLocation>
        <location evidence="2">Membrane</location>
    </subcellularLocation>
</comment>
<reference evidence="14 15" key="1">
    <citation type="submission" date="2020-08" db="EMBL/GenBank/DDBJ databases">
        <title>Genomic Encyclopedia of Type Strains, Phase IV (KMG-IV): sequencing the most valuable type-strain genomes for metagenomic binning, comparative biology and taxonomic classification.</title>
        <authorList>
            <person name="Goeker M."/>
        </authorList>
    </citation>
    <scope>NUCLEOTIDE SEQUENCE [LARGE SCALE GENOMIC DNA]</scope>
    <source>
        <strain evidence="14 15">DSM 17507</strain>
    </source>
</reference>
<evidence type="ECO:0000313" key="14">
    <source>
        <dbReference type="EMBL" id="MBB4611936.1"/>
    </source>
</evidence>
<dbReference type="Gene3D" id="3.30.565.10">
    <property type="entry name" value="Histidine kinase-like ATPase, C-terminal domain"/>
    <property type="match status" value="1"/>
</dbReference>
<name>A0A7W7A7S7_9SPHN</name>
<dbReference type="InterPro" id="IPR003661">
    <property type="entry name" value="HisK_dim/P_dom"/>
</dbReference>
<dbReference type="SUPFAM" id="SSF47384">
    <property type="entry name" value="Homodimeric domain of signal transducing histidine kinase"/>
    <property type="match status" value="1"/>
</dbReference>
<keyword evidence="15" id="KW-1185">Reference proteome</keyword>
<evidence type="ECO:0000256" key="4">
    <source>
        <dbReference type="ARBA" id="ARBA00022553"/>
    </source>
</evidence>
<evidence type="ECO:0000256" key="1">
    <source>
        <dbReference type="ARBA" id="ARBA00000085"/>
    </source>
</evidence>
<dbReference type="SMART" id="SM00304">
    <property type="entry name" value="HAMP"/>
    <property type="match status" value="1"/>
</dbReference>
<organism evidence="14 15">
    <name type="scientific">Novosphingobium taihuense</name>
    <dbReference type="NCBI Taxonomy" id="260085"/>
    <lineage>
        <taxon>Bacteria</taxon>
        <taxon>Pseudomonadati</taxon>
        <taxon>Pseudomonadota</taxon>
        <taxon>Alphaproteobacteria</taxon>
        <taxon>Sphingomonadales</taxon>
        <taxon>Sphingomonadaceae</taxon>
        <taxon>Novosphingobium</taxon>
    </lineage>
</organism>
<evidence type="ECO:0000256" key="11">
    <source>
        <dbReference type="SAM" id="Phobius"/>
    </source>
</evidence>
<evidence type="ECO:0000256" key="3">
    <source>
        <dbReference type="ARBA" id="ARBA00012438"/>
    </source>
</evidence>
<feature type="domain" description="Histidine kinase" evidence="12">
    <location>
        <begin position="240"/>
        <end position="452"/>
    </location>
</feature>
<dbReference type="SMART" id="SM00387">
    <property type="entry name" value="HATPase_c"/>
    <property type="match status" value="1"/>
</dbReference>
<dbReference type="InterPro" id="IPR050428">
    <property type="entry name" value="TCS_sensor_his_kinase"/>
</dbReference>
<evidence type="ECO:0000259" key="12">
    <source>
        <dbReference type="PROSITE" id="PS50109"/>
    </source>
</evidence>
<dbReference type="InterPro" id="IPR036890">
    <property type="entry name" value="HATPase_C_sf"/>
</dbReference>
<dbReference type="InterPro" id="IPR003660">
    <property type="entry name" value="HAMP_dom"/>
</dbReference>
<dbReference type="InterPro" id="IPR004358">
    <property type="entry name" value="Sig_transdc_His_kin-like_C"/>
</dbReference>
<evidence type="ECO:0000256" key="8">
    <source>
        <dbReference type="ARBA" id="ARBA00022989"/>
    </source>
</evidence>
<gene>
    <name evidence="14" type="ORF">GGR37_000182</name>
</gene>
<comment type="caution">
    <text evidence="14">The sequence shown here is derived from an EMBL/GenBank/DDBJ whole genome shotgun (WGS) entry which is preliminary data.</text>
</comment>
<dbReference type="Proteomes" id="UP000538566">
    <property type="component" value="Unassembled WGS sequence"/>
</dbReference>
<dbReference type="SUPFAM" id="SSF55874">
    <property type="entry name" value="ATPase domain of HSP90 chaperone/DNA topoisomerase II/histidine kinase"/>
    <property type="match status" value="1"/>
</dbReference>
<evidence type="ECO:0000259" key="13">
    <source>
        <dbReference type="PROSITE" id="PS50885"/>
    </source>
</evidence>
<dbReference type="PRINTS" id="PR00344">
    <property type="entry name" value="BCTRLSENSOR"/>
</dbReference>
<evidence type="ECO:0000256" key="9">
    <source>
        <dbReference type="ARBA" id="ARBA00023012"/>
    </source>
</evidence>
<comment type="catalytic activity">
    <reaction evidence="1">
        <text>ATP + protein L-histidine = ADP + protein N-phospho-L-histidine.</text>
        <dbReference type="EC" id="2.7.13.3"/>
    </reaction>
</comment>
<feature type="domain" description="HAMP" evidence="13">
    <location>
        <begin position="179"/>
        <end position="232"/>
    </location>
</feature>
<evidence type="ECO:0000256" key="10">
    <source>
        <dbReference type="ARBA" id="ARBA00023136"/>
    </source>
</evidence>
<dbReference type="Pfam" id="PF02518">
    <property type="entry name" value="HATPase_c"/>
    <property type="match status" value="1"/>
</dbReference>
<keyword evidence="9" id="KW-0902">Two-component regulatory system</keyword>
<keyword evidence="10 11" id="KW-0472">Membrane</keyword>
<dbReference type="PROSITE" id="PS50885">
    <property type="entry name" value="HAMP"/>
    <property type="match status" value="1"/>
</dbReference>
<keyword evidence="6 11" id="KW-0812">Transmembrane</keyword>
<keyword evidence="4" id="KW-0597">Phosphoprotein</keyword>
<dbReference type="InterPro" id="IPR005467">
    <property type="entry name" value="His_kinase_dom"/>
</dbReference>
<keyword evidence="7 14" id="KW-0418">Kinase</keyword>
<dbReference type="AlphaFoldDB" id="A0A7W7A7S7"/>